<evidence type="ECO:0000313" key="2">
    <source>
        <dbReference type="EMBL" id="GAW84092.1"/>
    </source>
</evidence>
<reference evidence="3" key="1">
    <citation type="submission" date="2017-04" db="EMBL/GenBank/DDBJ databases">
        <title>Plasmodium gonderi genome.</title>
        <authorList>
            <person name="Arisue N."/>
            <person name="Honma H."/>
            <person name="Kawai S."/>
            <person name="Tougan T."/>
            <person name="Tanabe K."/>
            <person name="Horii T."/>
        </authorList>
    </citation>
    <scope>NUCLEOTIDE SEQUENCE [LARGE SCALE GENOMIC DNA]</scope>
    <source>
        <strain evidence="3">ATCC 30045</strain>
    </source>
</reference>
<proteinExistence type="predicted"/>
<dbReference type="Proteomes" id="UP000195521">
    <property type="component" value="Unassembled WGS sequence"/>
</dbReference>
<feature type="transmembrane region" description="Helical" evidence="1">
    <location>
        <begin position="201"/>
        <end position="224"/>
    </location>
</feature>
<dbReference type="GeneID" id="39744900"/>
<keyword evidence="1" id="KW-0472">Membrane</keyword>
<keyword evidence="1" id="KW-0812">Transmembrane</keyword>
<keyword evidence="1" id="KW-1133">Transmembrane helix</keyword>
<gene>
    <name evidence="2" type="ORF">PGO_001040</name>
</gene>
<comment type="caution">
    <text evidence="2">The sequence shown here is derived from an EMBL/GenBank/DDBJ whole genome shotgun (WGS) entry which is preliminary data.</text>
</comment>
<organism evidence="2 3">
    <name type="scientific">Plasmodium gonderi</name>
    <dbReference type="NCBI Taxonomy" id="77519"/>
    <lineage>
        <taxon>Eukaryota</taxon>
        <taxon>Sar</taxon>
        <taxon>Alveolata</taxon>
        <taxon>Apicomplexa</taxon>
        <taxon>Aconoidasida</taxon>
        <taxon>Haemosporida</taxon>
        <taxon>Plasmodiidae</taxon>
        <taxon>Plasmodium</taxon>
        <taxon>Plasmodium (Plasmodium)</taxon>
    </lineage>
</organism>
<accession>A0A1Y1JTL1</accession>
<keyword evidence="3" id="KW-1185">Reference proteome</keyword>
<evidence type="ECO:0000313" key="3">
    <source>
        <dbReference type="Proteomes" id="UP000195521"/>
    </source>
</evidence>
<dbReference type="AlphaFoldDB" id="A0A1Y1JTL1"/>
<dbReference type="RefSeq" id="XP_028546681.1">
    <property type="nucleotide sequence ID" value="XM_028690880.1"/>
</dbReference>
<dbReference type="EMBL" id="BDQF01000106">
    <property type="protein sequence ID" value="GAW84092.1"/>
    <property type="molecule type" value="Genomic_DNA"/>
</dbReference>
<sequence length="273" mass="32431">MNMKIYEVVKLLPKCKKLMDDCEYDSYPAKKNLCEQISNNIFKHRDPKMLIICGQAMEFLSKLVSYSHNILMEAGCKYLYYWIYYKLKSNNNNMYTNSLYHEVTQVYGEQLIGKKFCDKYKEEINDEQMFKLSFLNELYKCHNAKITIRENNTDEVICKTLNDILDEYKTKFEEFVSAKETTENVKSSSVSVPTYQNNIKAAIITTIIVMLLIFLLIFFIFKFASNSSYFQQKIQKMRNKWKNIDSVCSILKQSEINRNISWNNRYNISYNID</sequence>
<protein>
    <submittedName>
        <fullName evidence="2">Variable surface protein</fullName>
    </submittedName>
</protein>
<evidence type="ECO:0000256" key="1">
    <source>
        <dbReference type="SAM" id="Phobius"/>
    </source>
</evidence>
<name>A0A1Y1JTL1_PLAGO</name>